<dbReference type="InterPro" id="IPR029492">
    <property type="entry name" value="DUF4435"/>
</dbReference>
<evidence type="ECO:0000313" key="3">
    <source>
        <dbReference type="EMBL" id="PXZ00170.1"/>
    </source>
</evidence>
<evidence type="ECO:0000256" key="1">
    <source>
        <dbReference type="SAM" id="Coils"/>
    </source>
</evidence>
<dbReference type="AlphaFoldDB" id="A0A318N0X7"/>
<dbReference type="GO" id="GO:0016887">
    <property type="term" value="F:ATP hydrolysis activity"/>
    <property type="evidence" value="ECO:0007669"/>
    <property type="project" value="InterPro"/>
</dbReference>
<evidence type="ECO:0000313" key="4">
    <source>
        <dbReference type="Proteomes" id="UP000247565"/>
    </source>
</evidence>
<dbReference type="RefSeq" id="WP_110439093.1">
    <property type="nucleotide sequence ID" value="NZ_CP046393.1"/>
</dbReference>
<accession>A0A318N0X7</accession>
<evidence type="ECO:0000259" key="2">
    <source>
        <dbReference type="SMART" id="SM00382"/>
    </source>
</evidence>
<dbReference type="OrthoDB" id="3322489at2"/>
<dbReference type="SMART" id="SM00382">
    <property type="entry name" value="AAA"/>
    <property type="match status" value="1"/>
</dbReference>
<organism evidence="3 4">
    <name type="scientific">Commensalibacter melissae</name>
    <dbReference type="NCBI Taxonomy" id="2070537"/>
    <lineage>
        <taxon>Bacteria</taxon>
        <taxon>Pseudomonadati</taxon>
        <taxon>Pseudomonadota</taxon>
        <taxon>Alphaproteobacteria</taxon>
        <taxon>Acetobacterales</taxon>
        <taxon>Acetobacteraceae</taxon>
    </lineage>
</organism>
<dbReference type="InterPro" id="IPR051396">
    <property type="entry name" value="Bact_Antivir_Def_Nuclease"/>
</dbReference>
<dbReference type="PANTHER" id="PTHR43581">
    <property type="entry name" value="ATP/GTP PHOSPHATASE"/>
    <property type="match status" value="1"/>
</dbReference>
<dbReference type="GO" id="GO:0005524">
    <property type="term" value="F:ATP binding"/>
    <property type="evidence" value="ECO:0007669"/>
    <property type="project" value="InterPro"/>
</dbReference>
<protein>
    <recommendedName>
        <fullName evidence="2">AAA+ ATPase domain-containing protein</fullName>
    </recommendedName>
</protein>
<dbReference type="Pfam" id="PF13304">
    <property type="entry name" value="AAA_21"/>
    <property type="match status" value="1"/>
</dbReference>
<keyword evidence="4" id="KW-1185">Reference proteome</keyword>
<dbReference type="Proteomes" id="UP000247565">
    <property type="component" value="Unassembled WGS sequence"/>
</dbReference>
<dbReference type="SUPFAM" id="SSF52540">
    <property type="entry name" value="P-loop containing nucleoside triphosphate hydrolases"/>
    <property type="match status" value="1"/>
</dbReference>
<proteinExistence type="predicted"/>
<feature type="domain" description="AAA+ ATPase" evidence="2">
    <location>
        <begin position="29"/>
        <end position="268"/>
    </location>
</feature>
<comment type="caution">
    <text evidence="3">The sequence shown here is derived from an EMBL/GenBank/DDBJ whole genome shotgun (WGS) entry which is preliminary data.</text>
</comment>
<dbReference type="PANTHER" id="PTHR43581:SF2">
    <property type="entry name" value="EXCINUCLEASE ATPASE SUBUNIT"/>
    <property type="match status" value="1"/>
</dbReference>
<dbReference type="InterPro" id="IPR027417">
    <property type="entry name" value="P-loop_NTPase"/>
</dbReference>
<name>A0A318N0X7_9PROT</name>
<sequence length="558" mass="64820">MTSENLFEISVPLINETTKNVSTKITLDKREAIYIVGANGSGKTHLARYIEQYIIQNYGKYKTYRINAHRAIFLNIPQTQMKEAQAKQALLPNPISQLSRKNQANRLTSQFGQLEFYNDSDELLQYLFSQSHSIATNFYNDYNPNRPPLQKPTSKLEQLQSIFEKILPNKQLEHTIDTIRIKDTDKEDYYPIIEASEGERSVFYLIGQILFPDPGTLIIFDEPEQHLHPSILTPLWNELKKIRPDCAFITISHDLNFIANQAGKKYILKKYQRNFSESDKWDIKALPDNMPLSEEIVTLILGSRRPILFVEGQENSLDQAVYRACYPEWTIIPSNSCTEVIHAVNSLNNHPSLTRINCAGIVDADYRGTDEIQKLNNQNIYVLNVLEIENLFLLYDVLESIAELEQYNDKTEKENLIQEITSQLLDTINKNRNSYIVEYGKLQLGRSFSKLSPSDDKIKKQESLIEFFNKSLDELKNSFQEDLQKTEYNINKAIEEKNIKELLKWYNGKGERLSIISKILTKQKKEDFLKWIKRLLENSNENLIDVLKKHLPEIKNNV</sequence>
<reference evidence="3 4" key="1">
    <citation type="submission" date="2018-05" db="EMBL/GenBank/DDBJ databases">
        <title>Reference genomes for bee gut microbiota database.</title>
        <authorList>
            <person name="Ellegaard K.M."/>
        </authorList>
    </citation>
    <scope>NUCLEOTIDE SEQUENCE [LARGE SCALE GENOMIC DNA]</scope>
    <source>
        <strain evidence="3 4">ESL0284</strain>
    </source>
</reference>
<dbReference type="Pfam" id="PF14491">
    <property type="entry name" value="DUF4435"/>
    <property type="match status" value="1"/>
</dbReference>
<gene>
    <name evidence="3" type="ORF">DK869_05905</name>
</gene>
<dbReference type="InterPro" id="IPR003959">
    <property type="entry name" value="ATPase_AAA_core"/>
</dbReference>
<dbReference type="Gene3D" id="3.40.50.300">
    <property type="entry name" value="P-loop containing nucleotide triphosphate hydrolases"/>
    <property type="match status" value="1"/>
</dbReference>
<dbReference type="EMBL" id="QGLT01000003">
    <property type="protein sequence ID" value="PXZ00170.1"/>
    <property type="molecule type" value="Genomic_DNA"/>
</dbReference>
<dbReference type="InterPro" id="IPR003593">
    <property type="entry name" value="AAA+_ATPase"/>
</dbReference>
<keyword evidence="1" id="KW-0175">Coiled coil</keyword>
<feature type="coiled-coil region" evidence="1">
    <location>
        <begin position="458"/>
        <end position="496"/>
    </location>
</feature>